<gene>
    <name evidence="1" type="ORF">MNBD_UNCLBAC01-1060</name>
</gene>
<reference evidence="1" key="1">
    <citation type="submission" date="2018-06" db="EMBL/GenBank/DDBJ databases">
        <authorList>
            <person name="Zhirakovskaya E."/>
        </authorList>
    </citation>
    <scope>NUCLEOTIDE SEQUENCE</scope>
</reference>
<dbReference type="Gene3D" id="1.10.10.10">
    <property type="entry name" value="Winged helix-like DNA-binding domain superfamily/Winged helix DNA-binding domain"/>
    <property type="match status" value="1"/>
</dbReference>
<dbReference type="InterPro" id="IPR036388">
    <property type="entry name" value="WH-like_DNA-bd_sf"/>
</dbReference>
<sequence length="84" mass="9673">MLNIGISSGEILELFDEIKGPLTEKEIEVQLKASRESILMSLGWLIREGFITTECVGKITFFKCINSEKKQRGKYFKNDEHSYI</sequence>
<dbReference type="InterPro" id="IPR036390">
    <property type="entry name" value="WH_DNA-bd_sf"/>
</dbReference>
<dbReference type="Pfam" id="PF10771">
    <property type="entry name" value="DUF2582"/>
    <property type="match status" value="1"/>
</dbReference>
<organism evidence="1">
    <name type="scientific">hydrothermal vent metagenome</name>
    <dbReference type="NCBI Taxonomy" id="652676"/>
    <lineage>
        <taxon>unclassified sequences</taxon>
        <taxon>metagenomes</taxon>
        <taxon>ecological metagenomes</taxon>
    </lineage>
</organism>
<dbReference type="EMBL" id="UOGJ01000074">
    <property type="protein sequence ID" value="VAX35874.1"/>
    <property type="molecule type" value="Genomic_DNA"/>
</dbReference>
<accession>A0A3B1DIH2</accession>
<protein>
    <submittedName>
        <fullName evidence="1">Uncharacterized protein</fullName>
    </submittedName>
</protein>
<proteinExistence type="predicted"/>
<evidence type="ECO:0000313" key="1">
    <source>
        <dbReference type="EMBL" id="VAX35874.1"/>
    </source>
</evidence>
<dbReference type="AlphaFoldDB" id="A0A3B1DIH2"/>
<name>A0A3B1DIH2_9ZZZZ</name>
<dbReference type="InterPro" id="IPR019707">
    <property type="entry name" value="DUF2582"/>
</dbReference>
<dbReference type="SUPFAM" id="SSF46785">
    <property type="entry name" value="Winged helix' DNA-binding domain"/>
    <property type="match status" value="1"/>
</dbReference>